<protein>
    <submittedName>
        <fullName evidence="5">PAS fold-containing protein</fullName>
    </submittedName>
</protein>
<evidence type="ECO:0000256" key="3">
    <source>
        <dbReference type="ARBA" id="ARBA00023163"/>
    </source>
</evidence>
<sequence length="233" mass="26024">MSNLIGSAFSSLMDQMPGVCACKDAGSIFLYGNSEFKKSMGLDEDVSLRGLRHLDLPAGFGSYDDSYVEQDKFVIETGGTIRSINVYHAADQQVKAYLVVKKPFFDVETHARGVLMHGTDITHINGDILRLRADEGEQRQRLSRSMPRGTFVIKGSEKALDLTRRETEVLFYLLRGGVARRIANLLSISVRTVEHHIDALKDKFMVASKPELIEKAIQMGYFYITPATLFGPE</sequence>
<gene>
    <name evidence="5" type="ORF">SAMN05216466_106368</name>
</gene>
<evidence type="ECO:0000256" key="1">
    <source>
        <dbReference type="ARBA" id="ARBA00023015"/>
    </source>
</evidence>
<dbReference type="GO" id="GO:0006355">
    <property type="term" value="P:regulation of DNA-templated transcription"/>
    <property type="evidence" value="ECO:0007669"/>
    <property type="project" value="InterPro"/>
</dbReference>
<feature type="domain" description="HTH luxR-type" evidence="4">
    <location>
        <begin position="155"/>
        <end position="220"/>
    </location>
</feature>
<dbReference type="PANTHER" id="PTHR44688:SF16">
    <property type="entry name" value="DNA-BINDING TRANSCRIPTIONAL ACTIVATOR DEVR_DOSR"/>
    <property type="match status" value="1"/>
</dbReference>
<dbReference type="GO" id="GO:0003677">
    <property type="term" value="F:DNA binding"/>
    <property type="evidence" value="ECO:0007669"/>
    <property type="project" value="UniProtKB-KW"/>
</dbReference>
<dbReference type="PANTHER" id="PTHR44688">
    <property type="entry name" value="DNA-BINDING TRANSCRIPTIONAL ACTIVATOR DEVR_DOSR"/>
    <property type="match status" value="1"/>
</dbReference>
<evidence type="ECO:0000313" key="6">
    <source>
        <dbReference type="Proteomes" id="UP000199706"/>
    </source>
</evidence>
<dbReference type="PROSITE" id="PS50043">
    <property type="entry name" value="HTH_LUXR_2"/>
    <property type="match status" value="1"/>
</dbReference>
<dbReference type="CDD" id="cd06170">
    <property type="entry name" value="LuxR_C_like"/>
    <property type="match status" value="1"/>
</dbReference>
<evidence type="ECO:0000313" key="5">
    <source>
        <dbReference type="EMBL" id="SDH01472.1"/>
    </source>
</evidence>
<dbReference type="InterPro" id="IPR013656">
    <property type="entry name" value="PAS_4"/>
</dbReference>
<dbReference type="AlphaFoldDB" id="A0A1G7YY38"/>
<dbReference type="InterPro" id="IPR035965">
    <property type="entry name" value="PAS-like_dom_sf"/>
</dbReference>
<dbReference type="PROSITE" id="PS00622">
    <property type="entry name" value="HTH_LUXR_1"/>
    <property type="match status" value="1"/>
</dbReference>
<dbReference type="InterPro" id="IPR016032">
    <property type="entry name" value="Sig_transdc_resp-reg_C-effctor"/>
</dbReference>
<dbReference type="SUPFAM" id="SSF46894">
    <property type="entry name" value="C-terminal effector domain of the bipartite response regulators"/>
    <property type="match status" value="1"/>
</dbReference>
<dbReference type="Pfam" id="PF08448">
    <property type="entry name" value="PAS_4"/>
    <property type="match status" value="1"/>
</dbReference>
<reference evidence="5 6" key="1">
    <citation type="submission" date="2016-10" db="EMBL/GenBank/DDBJ databases">
        <authorList>
            <person name="de Groot N.N."/>
        </authorList>
    </citation>
    <scope>NUCLEOTIDE SEQUENCE [LARGE SCALE GENOMIC DNA]</scope>
    <source>
        <strain evidence="5 6">LMG 2247</strain>
    </source>
</reference>
<organism evidence="5 6">
    <name type="scientific">Paraburkholderia phenazinium</name>
    <dbReference type="NCBI Taxonomy" id="60549"/>
    <lineage>
        <taxon>Bacteria</taxon>
        <taxon>Pseudomonadati</taxon>
        <taxon>Pseudomonadota</taxon>
        <taxon>Betaproteobacteria</taxon>
        <taxon>Burkholderiales</taxon>
        <taxon>Burkholderiaceae</taxon>
        <taxon>Paraburkholderia</taxon>
    </lineage>
</organism>
<evidence type="ECO:0000259" key="4">
    <source>
        <dbReference type="PROSITE" id="PS50043"/>
    </source>
</evidence>
<proteinExistence type="predicted"/>
<dbReference type="Gene3D" id="3.30.450.20">
    <property type="entry name" value="PAS domain"/>
    <property type="match status" value="1"/>
</dbReference>
<evidence type="ECO:0000256" key="2">
    <source>
        <dbReference type="ARBA" id="ARBA00023125"/>
    </source>
</evidence>
<dbReference type="Pfam" id="PF00196">
    <property type="entry name" value="GerE"/>
    <property type="match status" value="1"/>
</dbReference>
<keyword evidence="1" id="KW-0805">Transcription regulation</keyword>
<dbReference type="Proteomes" id="UP000199706">
    <property type="component" value="Unassembled WGS sequence"/>
</dbReference>
<dbReference type="SMART" id="SM00421">
    <property type="entry name" value="HTH_LUXR"/>
    <property type="match status" value="1"/>
</dbReference>
<dbReference type="PRINTS" id="PR00038">
    <property type="entry name" value="HTHLUXR"/>
</dbReference>
<dbReference type="InterPro" id="IPR036388">
    <property type="entry name" value="WH-like_DNA-bd_sf"/>
</dbReference>
<keyword evidence="2" id="KW-0238">DNA-binding</keyword>
<dbReference type="SUPFAM" id="SSF55785">
    <property type="entry name" value="PYP-like sensor domain (PAS domain)"/>
    <property type="match status" value="1"/>
</dbReference>
<name>A0A1G7YY38_9BURK</name>
<dbReference type="Gene3D" id="1.10.10.10">
    <property type="entry name" value="Winged helix-like DNA-binding domain superfamily/Winged helix DNA-binding domain"/>
    <property type="match status" value="1"/>
</dbReference>
<dbReference type="InterPro" id="IPR000792">
    <property type="entry name" value="Tscrpt_reg_LuxR_C"/>
</dbReference>
<keyword evidence="3" id="KW-0804">Transcription</keyword>
<dbReference type="EMBL" id="FNCJ01000006">
    <property type="protein sequence ID" value="SDH01472.1"/>
    <property type="molecule type" value="Genomic_DNA"/>
</dbReference>
<accession>A0A1G7YY38</accession>